<keyword evidence="1" id="KW-0472">Membrane</keyword>
<keyword evidence="1" id="KW-1133">Transmembrane helix</keyword>
<organism evidence="2">
    <name type="scientific">Micrurus surinamensis</name>
    <name type="common">Surinam coral snake</name>
    <dbReference type="NCBI Taxonomy" id="129470"/>
    <lineage>
        <taxon>Eukaryota</taxon>
        <taxon>Metazoa</taxon>
        <taxon>Chordata</taxon>
        <taxon>Craniata</taxon>
        <taxon>Vertebrata</taxon>
        <taxon>Euteleostomi</taxon>
        <taxon>Lepidosauria</taxon>
        <taxon>Squamata</taxon>
        <taxon>Bifurcata</taxon>
        <taxon>Unidentata</taxon>
        <taxon>Episquamata</taxon>
        <taxon>Toxicofera</taxon>
        <taxon>Serpentes</taxon>
        <taxon>Colubroidea</taxon>
        <taxon>Elapidae</taxon>
        <taxon>Elapinae</taxon>
        <taxon>Micrurus</taxon>
    </lineage>
</organism>
<feature type="transmembrane region" description="Helical" evidence="1">
    <location>
        <begin position="45"/>
        <end position="65"/>
    </location>
</feature>
<name>A0A2D4P7C7_MICSU</name>
<accession>A0A2D4P7C7</accession>
<evidence type="ECO:0000313" key="2">
    <source>
        <dbReference type="EMBL" id="LAB53179.1"/>
    </source>
</evidence>
<reference evidence="2" key="1">
    <citation type="submission" date="2017-07" db="EMBL/GenBank/DDBJ databases">
        <authorList>
            <person name="Mikheyev A."/>
            <person name="Grau M."/>
        </authorList>
    </citation>
    <scope>NUCLEOTIDE SEQUENCE</scope>
    <source>
        <tissue evidence="2">Venom_gland</tissue>
    </source>
</reference>
<proteinExistence type="predicted"/>
<reference evidence="2" key="2">
    <citation type="submission" date="2017-11" db="EMBL/GenBank/DDBJ databases">
        <title>Coralsnake Venomics: Analyses of Venom Gland Transcriptomes and Proteomes of Six Brazilian Taxa.</title>
        <authorList>
            <person name="Aird S.D."/>
            <person name="Jorge da Silva N."/>
            <person name="Qiu L."/>
            <person name="Villar-Briones A."/>
            <person name="Aparecida-Saddi V."/>
            <person name="Campos-Telles M.P."/>
            <person name="Grau M."/>
            <person name="Mikheyev A.S."/>
        </authorList>
    </citation>
    <scope>NUCLEOTIDE SEQUENCE</scope>
    <source>
        <tissue evidence="2">Venom_gland</tissue>
    </source>
</reference>
<dbReference type="AlphaFoldDB" id="A0A2D4P7C7"/>
<sequence length="100" mass="11915">MLPSRVVRRLRENNQAQRAQGPHSERIGIQSKWHANFKIYSPKVLAGRTLLHFIWPLFLVYSLFLKKNCRTNAVIFICFFDRILIVCFSFFWKEKSLSIQ</sequence>
<feature type="transmembrane region" description="Helical" evidence="1">
    <location>
        <begin position="71"/>
        <end position="92"/>
    </location>
</feature>
<keyword evidence="1" id="KW-0812">Transmembrane</keyword>
<evidence type="ECO:0000256" key="1">
    <source>
        <dbReference type="SAM" id="Phobius"/>
    </source>
</evidence>
<dbReference type="EMBL" id="IACN01040912">
    <property type="protein sequence ID" value="LAB53179.1"/>
    <property type="molecule type" value="Transcribed_RNA"/>
</dbReference>
<protein>
    <submittedName>
        <fullName evidence="2">Uncharacterized protein</fullName>
    </submittedName>
</protein>